<organism evidence="2 3">
    <name type="scientific">Microdochium trichocladiopsis</name>
    <dbReference type="NCBI Taxonomy" id="1682393"/>
    <lineage>
        <taxon>Eukaryota</taxon>
        <taxon>Fungi</taxon>
        <taxon>Dikarya</taxon>
        <taxon>Ascomycota</taxon>
        <taxon>Pezizomycotina</taxon>
        <taxon>Sordariomycetes</taxon>
        <taxon>Xylariomycetidae</taxon>
        <taxon>Xylariales</taxon>
        <taxon>Microdochiaceae</taxon>
        <taxon>Microdochium</taxon>
    </lineage>
</organism>
<keyword evidence="2" id="KW-0034">Amyloid</keyword>
<gene>
    <name evidence="2" type="ORF">B0I36DRAFT_350877</name>
</gene>
<evidence type="ECO:0000313" key="2">
    <source>
        <dbReference type="EMBL" id="KAH7027327.1"/>
    </source>
</evidence>
<keyword evidence="3" id="KW-1185">Reference proteome</keyword>
<reference evidence="2" key="1">
    <citation type="journal article" date="2021" name="Nat. Commun.">
        <title>Genetic determinants of endophytism in the Arabidopsis root mycobiome.</title>
        <authorList>
            <person name="Mesny F."/>
            <person name="Miyauchi S."/>
            <person name="Thiergart T."/>
            <person name="Pickel B."/>
            <person name="Atanasova L."/>
            <person name="Karlsson M."/>
            <person name="Huettel B."/>
            <person name="Barry K.W."/>
            <person name="Haridas S."/>
            <person name="Chen C."/>
            <person name="Bauer D."/>
            <person name="Andreopoulos W."/>
            <person name="Pangilinan J."/>
            <person name="LaButti K."/>
            <person name="Riley R."/>
            <person name="Lipzen A."/>
            <person name="Clum A."/>
            <person name="Drula E."/>
            <person name="Henrissat B."/>
            <person name="Kohler A."/>
            <person name="Grigoriev I.V."/>
            <person name="Martin F.M."/>
            <person name="Hacquard S."/>
        </authorList>
    </citation>
    <scope>NUCLEOTIDE SEQUENCE</scope>
    <source>
        <strain evidence="2">MPI-CAGE-CH-0230</strain>
    </source>
</reference>
<sequence>MVEVFGTVAGAMSVAALFNNAVDTLGYIKLGRHFARDFERCQLKLDIARTRLARWGNAVDITGTPRYNLVMPQDDESQRVCTILEAIMLLFQDAQKVSERYALSKLTDGSNLEYCDPATSLTETGRRTHERLLARIATLQKGTSFAKKAAWALYDAKDFDRLIVEIAELIGSLEKLTMTQPVPRRLVEIEIEEMDDDVPSLMLLQDASSGVDAVLQEVVTDRVSALSSRNHIGTLKAIDRARAKAGDHWAIEAMVKANSGFRTAPSDNKVDNADMAGDSRLHVGNSYGGGSLWD</sequence>
<dbReference type="OrthoDB" id="20872at2759"/>
<dbReference type="PANTHER" id="PTHR37542">
    <property type="entry name" value="HELO DOMAIN-CONTAINING PROTEIN-RELATED"/>
    <property type="match status" value="1"/>
</dbReference>
<feature type="domain" description="Prion-inhibition and propagation HeLo" evidence="1">
    <location>
        <begin position="6"/>
        <end position="204"/>
    </location>
</feature>
<dbReference type="Gene3D" id="1.20.120.1020">
    <property type="entry name" value="Prion-inhibition and propagation, HeLo domain"/>
    <property type="match status" value="1"/>
</dbReference>
<protein>
    <submittedName>
        <fullName evidence="2">Prion-inhibition and propagation-domain-containing protein</fullName>
    </submittedName>
</protein>
<name>A0A9P8Y3N4_9PEZI</name>
<proteinExistence type="predicted"/>
<dbReference type="InterPro" id="IPR029498">
    <property type="entry name" value="HeLo_dom"/>
</dbReference>
<dbReference type="GeneID" id="70186503"/>
<dbReference type="InterPro" id="IPR038305">
    <property type="entry name" value="HeLo_sf"/>
</dbReference>
<dbReference type="AlphaFoldDB" id="A0A9P8Y3N4"/>
<dbReference type="RefSeq" id="XP_046010126.1">
    <property type="nucleotide sequence ID" value="XM_046156957.1"/>
</dbReference>
<dbReference type="PANTHER" id="PTHR37542:SF3">
    <property type="entry name" value="PRION-INHIBITION AND PROPAGATION HELO DOMAIN-CONTAINING PROTEIN"/>
    <property type="match status" value="1"/>
</dbReference>
<evidence type="ECO:0000259" key="1">
    <source>
        <dbReference type="Pfam" id="PF14479"/>
    </source>
</evidence>
<dbReference type="Pfam" id="PF14479">
    <property type="entry name" value="HeLo"/>
    <property type="match status" value="1"/>
</dbReference>
<comment type="caution">
    <text evidence="2">The sequence shown here is derived from an EMBL/GenBank/DDBJ whole genome shotgun (WGS) entry which is preliminary data.</text>
</comment>
<accession>A0A9P8Y3N4</accession>
<evidence type="ECO:0000313" key="3">
    <source>
        <dbReference type="Proteomes" id="UP000756346"/>
    </source>
</evidence>
<keyword evidence="2" id="KW-0640">Prion</keyword>
<dbReference type="EMBL" id="JAGTJQ010000007">
    <property type="protein sequence ID" value="KAH7027327.1"/>
    <property type="molecule type" value="Genomic_DNA"/>
</dbReference>
<dbReference type="Proteomes" id="UP000756346">
    <property type="component" value="Unassembled WGS sequence"/>
</dbReference>